<dbReference type="OrthoDB" id="3579586at2"/>
<dbReference type="PROSITE" id="PS00211">
    <property type="entry name" value="ABC_TRANSPORTER_1"/>
    <property type="match status" value="1"/>
</dbReference>
<accession>A0A1Y2NAG4</accession>
<sequence>MTPLVVEDVVVTAGTATLVDGVSLTVGPGEVVGLLGPNGSGKSSLLRTVYRVGRPASGRVLVDGIDVRRAPAREVARRVGVVLQDVPTDFPLTIREIVATGRSPHKRALQADDDLDHALVDAALELLDLTRLAGRRLDTLSGGERQRALVARALVGRPALLVMDEPTNHLDIAHQLALLELVGELGLPTLVALHDLNLAARYCHRLVLLDDGRAVVSGTPAEVLTVERIRGVYGVTATVLEHPSAACPLVVL</sequence>
<dbReference type="GO" id="GO:0005524">
    <property type="term" value="F:ATP binding"/>
    <property type="evidence" value="ECO:0007669"/>
    <property type="project" value="UniProtKB-KW"/>
</dbReference>
<dbReference type="STRING" id="2074.BG845_00187"/>
<evidence type="ECO:0000256" key="2">
    <source>
        <dbReference type="ARBA" id="ARBA00022741"/>
    </source>
</evidence>
<dbReference type="InterPro" id="IPR003593">
    <property type="entry name" value="AAA+_ATPase"/>
</dbReference>
<comment type="caution">
    <text evidence="5">The sequence shown here is derived from an EMBL/GenBank/DDBJ whole genome shotgun (WGS) entry which is preliminary data.</text>
</comment>
<dbReference type="Pfam" id="PF00005">
    <property type="entry name" value="ABC_tran"/>
    <property type="match status" value="1"/>
</dbReference>
<keyword evidence="3 5" id="KW-0067">ATP-binding</keyword>
<dbReference type="SMART" id="SM00382">
    <property type="entry name" value="AAA"/>
    <property type="match status" value="1"/>
</dbReference>
<proteinExistence type="predicted"/>
<keyword evidence="2" id="KW-0547">Nucleotide-binding</keyword>
<reference evidence="5 6" key="1">
    <citation type="submission" date="2016-09" db="EMBL/GenBank/DDBJ databases">
        <title>Pseudonocardia autotrophica DSM535, a candidate organism with high potential of specific P450 cytochromes.</title>
        <authorList>
            <person name="Grumaz C."/>
            <person name="Vainshtein Y."/>
            <person name="Kirstahler P."/>
            <person name="Sohn K."/>
        </authorList>
    </citation>
    <scope>NUCLEOTIDE SEQUENCE [LARGE SCALE GENOMIC DNA]</scope>
    <source>
        <strain evidence="5 6">DSM 535</strain>
    </source>
</reference>
<protein>
    <submittedName>
        <fullName evidence="5">Iron(3+)-hydroxamate import ATP-binding protein FhuC</fullName>
        <ecNumber evidence="5">3.6.3.34</ecNumber>
    </submittedName>
</protein>
<keyword evidence="5" id="KW-0378">Hydrolase</keyword>
<dbReference type="RefSeq" id="WP_085910533.1">
    <property type="nucleotide sequence ID" value="NZ_AP018920.1"/>
</dbReference>
<keyword evidence="1" id="KW-0813">Transport</keyword>
<dbReference type="InterPro" id="IPR003439">
    <property type="entry name" value="ABC_transporter-like_ATP-bd"/>
</dbReference>
<dbReference type="AlphaFoldDB" id="A0A1Y2NAG4"/>
<dbReference type="GO" id="GO:0016887">
    <property type="term" value="F:ATP hydrolysis activity"/>
    <property type="evidence" value="ECO:0007669"/>
    <property type="project" value="InterPro"/>
</dbReference>
<evidence type="ECO:0000259" key="4">
    <source>
        <dbReference type="PROSITE" id="PS50893"/>
    </source>
</evidence>
<organism evidence="5 6">
    <name type="scientific">Pseudonocardia autotrophica</name>
    <name type="common">Amycolata autotrophica</name>
    <name type="synonym">Nocardia autotrophica</name>
    <dbReference type="NCBI Taxonomy" id="2074"/>
    <lineage>
        <taxon>Bacteria</taxon>
        <taxon>Bacillati</taxon>
        <taxon>Actinomycetota</taxon>
        <taxon>Actinomycetes</taxon>
        <taxon>Pseudonocardiales</taxon>
        <taxon>Pseudonocardiaceae</taxon>
        <taxon>Pseudonocardia</taxon>
    </lineage>
</organism>
<evidence type="ECO:0000313" key="6">
    <source>
        <dbReference type="Proteomes" id="UP000194360"/>
    </source>
</evidence>
<dbReference type="PANTHER" id="PTHR42794">
    <property type="entry name" value="HEMIN IMPORT ATP-BINDING PROTEIN HMUV"/>
    <property type="match status" value="1"/>
</dbReference>
<dbReference type="InterPro" id="IPR027417">
    <property type="entry name" value="P-loop_NTPase"/>
</dbReference>
<gene>
    <name evidence="5" type="primary">fhuC_1</name>
    <name evidence="5" type="ORF">BG845_00187</name>
</gene>
<dbReference type="PANTHER" id="PTHR42794:SF2">
    <property type="entry name" value="ABC TRANSPORTER ATP-BINDING PROTEIN"/>
    <property type="match status" value="1"/>
</dbReference>
<dbReference type="EMBL" id="MIGB01000001">
    <property type="protein sequence ID" value="OSY44067.1"/>
    <property type="molecule type" value="Genomic_DNA"/>
</dbReference>
<dbReference type="EC" id="3.6.3.34" evidence="5"/>
<dbReference type="FunFam" id="3.40.50.300:FF:000134">
    <property type="entry name" value="Iron-enterobactin ABC transporter ATP-binding protein"/>
    <property type="match status" value="1"/>
</dbReference>
<dbReference type="PROSITE" id="PS50893">
    <property type="entry name" value="ABC_TRANSPORTER_2"/>
    <property type="match status" value="1"/>
</dbReference>
<evidence type="ECO:0000313" key="5">
    <source>
        <dbReference type="EMBL" id="OSY44067.1"/>
    </source>
</evidence>
<dbReference type="Proteomes" id="UP000194360">
    <property type="component" value="Unassembled WGS sequence"/>
</dbReference>
<name>A0A1Y2NAG4_PSEAH</name>
<dbReference type="SUPFAM" id="SSF52540">
    <property type="entry name" value="P-loop containing nucleoside triphosphate hydrolases"/>
    <property type="match status" value="1"/>
</dbReference>
<evidence type="ECO:0000256" key="3">
    <source>
        <dbReference type="ARBA" id="ARBA00022840"/>
    </source>
</evidence>
<keyword evidence="6" id="KW-1185">Reference proteome</keyword>
<dbReference type="InterPro" id="IPR017871">
    <property type="entry name" value="ABC_transporter-like_CS"/>
</dbReference>
<dbReference type="CDD" id="cd03214">
    <property type="entry name" value="ABC_Iron-Siderophores_B12_Hemin"/>
    <property type="match status" value="1"/>
</dbReference>
<dbReference type="Gene3D" id="3.40.50.300">
    <property type="entry name" value="P-loop containing nucleotide triphosphate hydrolases"/>
    <property type="match status" value="1"/>
</dbReference>
<evidence type="ECO:0000256" key="1">
    <source>
        <dbReference type="ARBA" id="ARBA00022448"/>
    </source>
</evidence>
<feature type="domain" description="ABC transporter" evidence="4">
    <location>
        <begin position="4"/>
        <end position="236"/>
    </location>
</feature>